<evidence type="ECO:0000259" key="2">
    <source>
        <dbReference type="Pfam" id="PF07859"/>
    </source>
</evidence>
<feature type="compositionally biased region" description="Low complexity" evidence="1">
    <location>
        <begin position="230"/>
        <end position="244"/>
    </location>
</feature>
<protein>
    <recommendedName>
        <fullName evidence="2">Alpha/beta hydrolase fold-3 domain-containing protein</fullName>
    </recommendedName>
</protein>
<dbReference type="Pfam" id="PF07859">
    <property type="entry name" value="Abhydrolase_3"/>
    <property type="match status" value="1"/>
</dbReference>
<sequence>MGAICTSSAYRFPHLLGKVDPSRWAGARLLLRFRQQEIAGLVCGGNLKASVGCCFRWKSAVERNKAVRPVSEKSSGRDGAEFAVIGLQTTQNSTQQRQQQRSSLCTGSNQLFPAICSWPDAGRRSLANGPDHDRQQRWILIQLRPLLRTQRQRRCQVPVVTTHPLFRPAKAPIVGRDTARSEQATLARAGRRDGLSKEHVRRRQTIVRPVSFQQFEPPKIRGRYPDGYGSAAAASTQSAQQPSVQEERGLPYPLSGIFSPWYWLLKLAATFFRGVTYLKRGTERYLRNLPPLAGIARERLQVPSRDKGRFIGVDLYRPADAPATAKLPVIVNWHGSGWLIPSWGEDREFVNQAVKALRCIVLDCNYRKGPEYPYPAAHDDADDVVEWVLSQSERFDLDKVALSGFSAGAAMALSTSNAYSGKISALSALYPPIDMCKSEMPPKPTRQPRSGVYLAPRVVKLFNDCYVPDLEARSDPRLVIAGLDTARFPDNIFIATGDIDLLHKNDKEYFEKLAATHKNKTVKFVSVPEEEHGWDKNPLVPESLEARDNVYRQMFDNISQAWDK</sequence>
<organism evidence="3 4">
    <name type="scientific">Moesziomyces aphidis</name>
    <name type="common">Pseudozyma aphidis</name>
    <dbReference type="NCBI Taxonomy" id="84754"/>
    <lineage>
        <taxon>Eukaryota</taxon>
        <taxon>Fungi</taxon>
        <taxon>Dikarya</taxon>
        <taxon>Basidiomycota</taxon>
        <taxon>Ustilaginomycotina</taxon>
        <taxon>Ustilaginomycetes</taxon>
        <taxon>Ustilaginales</taxon>
        <taxon>Ustilaginaceae</taxon>
        <taxon>Moesziomyces</taxon>
    </lineage>
</organism>
<gene>
    <name evidence="3" type="ORF">PaG_02205</name>
</gene>
<dbReference type="InterPro" id="IPR050466">
    <property type="entry name" value="Carboxylest/Gibb_receptor"/>
</dbReference>
<evidence type="ECO:0000313" key="4">
    <source>
        <dbReference type="Proteomes" id="UP000019462"/>
    </source>
</evidence>
<comment type="caution">
    <text evidence="3">The sequence shown here is derived from an EMBL/GenBank/DDBJ whole genome shotgun (WGS) entry which is preliminary data.</text>
</comment>
<dbReference type="AlphaFoldDB" id="W3VSX0"/>
<proteinExistence type="predicted"/>
<evidence type="ECO:0000313" key="3">
    <source>
        <dbReference type="EMBL" id="ETS63882.1"/>
    </source>
</evidence>
<dbReference type="OrthoDB" id="408631at2759"/>
<dbReference type="InterPro" id="IPR013094">
    <property type="entry name" value="AB_hydrolase_3"/>
</dbReference>
<feature type="domain" description="Alpha/beta hydrolase fold-3" evidence="2">
    <location>
        <begin position="330"/>
        <end position="534"/>
    </location>
</feature>
<dbReference type="GO" id="GO:0016787">
    <property type="term" value="F:hydrolase activity"/>
    <property type="evidence" value="ECO:0007669"/>
    <property type="project" value="InterPro"/>
</dbReference>
<reference evidence="3 4" key="1">
    <citation type="journal article" date="2014" name="Genome Announc.">
        <title>Genome sequence of the basidiomycetous fungus Pseudozyma aphidis DSM70725, an efficient producer of biosurfactant mannosylerythritol lipids.</title>
        <authorList>
            <person name="Lorenz S."/>
            <person name="Guenther M."/>
            <person name="Grumaz C."/>
            <person name="Rupp S."/>
            <person name="Zibek S."/>
            <person name="Sohn K."/>
        </authorList>
    </citation>
    <scope>NUCLEOTIDE SEQUENCE [LARGE SCALE GENOMIC DNA]</scope>
    <source>
        <strain evidence="4">ATCC 32657 / CBS 517.83 / DSM 70725 / JCM 10318 / NBRC 10182 / NRRL Y-7954 / St-0401</strain>
    </source>
</reference>
<accession>W3VSX0</accession>
<keyword evidence="4" id="KW-1185">Reference proteome</keyword>
<dbReference type="PANTHER" id="PTHR23024">
    <property type="entry name" value="ARYLACETAMIDE DEACETYLASE"/>
    <property type="match status" value="1"/>
</dbReference>
<dbReference type="SUPFAM" id="SSF53474">
    <property type="entry name" value="alpha/beta-Hydrolases"/>
    <property type="match status" value="1"/>
</dbReference>
<dbReference type="Proteomes" id="UP000019462">
    <property type="component" value="Unassembled WGS sequence"/>
</dbReference>
<dbReference type="HOGENOM" id="CLU_483218_0_0_1"/>
<dbReference type="Gene3D" id="3.40.50.1820">
    <property type="entry name" value="alpha/beta hydrolase"/>
    <property type="match status" value="1"/>
</dbReference>
<dbReference type="InterPro" id="IPR029058">
    <property type="entry name" value="AB_hydrolase_fold"/>
</dbReference>
<dbReference type="EMBL" id="AWNI01000008">
    <property type="protein sequence ID" value="ETS63882.1"/>
    <property type="molecule type" value="Genomic_DNA"/>
</dbReference>
<name>W3VSX0_MOEAP</name>
<dbReference type="PANTHER" id="PTHR23024:SF242">
    <property type="entry name" value="ALPHA_BETA HYDROLASE FOLD-3 DOMAIN-CONTAINING PROTEIN-RELATED"/>
    <property type="match status" value="1"/>
</dbReference>
<evidence type="ECO:0000256" key="1">
    <source>
        <dbReference type="SAM" id="MobiDB-lite"/>
    </source>
</evidence>
<feature type="region of interest" description="Disordered" evidence="1">
    <location>
        <begin position="226"/>
        <end position="246"/>
    </location>
</feature>